<evidence type="ECO:0000256" key="7">
    <source>
        <dbReference type="PROSITE-ProRule" id="PRU01373"/>
    </source>
</evidence>
<evidence type="ECO:0000256" key="5">
    <source>
        <dbReference type="ARBA" id="ARBA00022984"/>
    </source>
</evidence>
<reference evidence="12" key="1">
    <citation type="journal article" date="2019" name="Int. J. Syst. Evol. Microbiol.">
        <title>The Global Catalogue of Microorganisms (GCM) 10K type strain sequencing project: providing services to taxonomists for standard genome sequencing and annotation.</title>
        <authorList>
            <consortium name="The Broad Institute Genomics Platform"/>
            <consortium name="The Broad Institute Genome Sequencing Center for Infectious Disease"/>
            <person name="Wu L."/>
            <person name="Ma J."/>
        </authorList>
    </citation>
    <scope>NUCLEOTIDE SEQUENCE [LARGE SCALE GENOMIC DNA]</scope>
    <source>
        <strain evidence="12">KCTC 62195</strain>
    </source>
</reference>
<dbReference type="Proteomes" id="UP001595457">
    <property type="component" value="Unassembled WGS sequence"/>
</dbReference>
<dbReference type="SUPFAM" id="SSF141523">
    <property type="entry name" value="L,D-transpeptidase catalytic domain-like"/>
    <property type="match status" value="1"/>
</dbReference>
<evidence type="ECO:0000256" key="6">
    <source>
        <dbReference type="ARBA" id="ARBA00023316"/>
    </source>
</evidence>
<keyword evidence="6 7" id="KW-0961">Cell wall biogenesis/degradation</keyword>
<evidence type="ECO:0000256" key="3">
    <source>
        <dbReference type="ARBA" id="ARBA00022679"/>
    </source>
</evidence>
<feature type="domain" description="L,D-TPase catalytic" evidence="10">
    <location>
        <begin position="313"/>
        <end position="489"/>
    </location>
</feature>
<accession>A0ABV7AU03</accession>
<dbReference type="CDD" id="cd16913">
    <property type="entry name" value="YkuD_like"/>
    <property type="match status" value="1"/>
</dbReference>
<organism evidence="11 12">
    <name type="scientific">Azotobacter bryophylli</name>
    <dbReference type="NCBI Taxonomy" id="1986537"/>
    <lineage>
        <taxon>Bacteria</taxon>
        <taxon>Pseudomonadati</taxon>
        <taxon>Pseudomonadota</taxon>
        <taxon>Gammaproteobacteria</taxon>
        <taxon>Pseudomonadales</taxon>
        <taxon>Pseudomonadaceae</taxon>
        <taxon>Azotobacter</taxon>
    </lineage>
</organism>
<dbReference type="RefSeq" id="WP_377814435.1">
    <property type="nucleotide sequence ID" value="NZ_JBHRSJ010000021.1"/>
</dbReference>
<evidence type="ECO:0000256" key="8">
    <source>
        <dbReference type="SAM" id="MobiDB-lite"/>
    </source>
</evidence>
<dbReference type="InterPro" id="IPR002477">
    <property type="entry name" value="Peptidoglycan-bd-like"/>
</dbReference>
<dbReference type="PROSITE" id="PS52029">
    <property type="entry name" value="LD_TPASE"/>
    <property type="match status" value="1"/>
</dbReference>
<feature type="active site" description="Proton donor/acceptor" evidence="7">
    <location>
        <position position="441"/>
    </location>
</feature>
<dbReference type="EMBL" id="JBHRSJ010000021">
    <property type="protein sequence ID" value="MFC2972785.1"/>
    <property type="molecule type" value="Genomic_DNA"/>
</dbReference>
<evidence type="ECO:0000256" key="9">
    <source>
        <dbReference type="SAM" id="SignalP"/>
    </source>
</evidence>
<feature type="active site" description="Nucleophile" evidence="7">
    <location>
        <position position="460"/>
    </location>
</feature>
<evidence type="ECO:0000256" key="2">
    <source>
        <dbReference type="ARBA" id="ARBA00005992"/>
    </source>
</evidence>
<feature type="region of interest" description="Disordered" evidence="8">
    <location>
        <begin position="203"/>
        <end position="223"/>
    </location>
</feature>
<name>A0ABV7AU03_9GAMM</name>
<dbReference type="InterPro" id="IPR005490">
    <property type="entry name" value="LD_TPept_cat_dom"/>
</dbReference>
<comment type="caution">
    <text evidence="11">The sequence shown here is derived from an EMBL/GenBank/DDBJ whole genome shotgun (WGS) entry which is preliminary data.</text>
</comment>
<gene>
    <name evidence="11" type="ORF">ACFOJE_11240</name>
</gene>
<dbReference type="InterPro" id="IPR052905">
    <property type="entry name" value="LD-transpeptidase_YkuD-like"/>
</dbReference>
<comment type="pathway">
    <text evidence="1 7">Cell wall biogenesis; peptidoglycan biosynthesis.</text>
</comment>
<evidence type="ECO:0000313" key="12">
    <source>
        <dbReference type="Proteomes" id="UP001595457"/>
    </source>
</evidence>
<comment type="similarity">
    <text evidence="2">Belongs to the YkuD family.</text>
</comment>
<dbReference type="Pfam" id="PF03734">
    <property type="entry name" value="YkuD"/>
    <property type="match status" value="1"/>
</dbReference>
<dbReference type="SUPFAM" id="SSF47090">
    <property type="entry name" value="PGBD-like"/>
    <property type="match status" value="1"/>
</dbReference>
<dbReference type="Pfam" id="PF20142">
    <property type="entry name" value="Scaffold"/>
    <property type="match status" value="1"/>
</dbReference>
<protein>
    <submittedName>
        <fullName evidence="11">Murein L,D-transpeptidase</fullName>
    </submittedName>
</protein>
<keyword evidence="12" id="KW-1185">Reference proteome</keyword>
<feature type="signal peptide" evidence="9">
    <location>
        <begin position="1"/>
        <end position="26"/>
    </location>
</feature>
<dbReference type="Pfam" id="PF01471">
    <property type="entry name" value="PG_binding_1"/>
    <property type="match status" value="1"/>
</dbReference>
<keyword evidence="4 7" id="KW-0133">Cell shape</keyword>
<evidence type="ECO:0000313" key="11">
    <source>
        <dbReference type="EMBL" id="MFC2972785.1"/>
    </source>
</evidence>
<dbReference type="InterPro" id="IPR045380">
    <property type="entry name" value="LD_TPept_scaffold_dom"/>
</dbReference>
<evidence type="ECO:0000256" key="1">
    <source>
        <dbReference type="ARBA" id="ARBA00004752"/>
    </source>
</evidence>
<keyword evidence="3" id="KW-0808">Transferase</keyword>
<dbReference type="PANTHER" id="PTHR41533:SF2">
    <property type="entry name" value="BLR7131 PROTEIN"/>
    <property type="match status" value="1"/>
</dbReference>
<evidence type="ECO:0000259" key="10">
    <source>
        <dbReference type="PROSITE" id="PS52029"/>
    </source>
</evidence>
<dbReference type="InterPro" id="IPR038063">
    <property type="entry name" value="Transpep_catalytic_dom"/>
</dbReference>
<dbReference type="InterPro" id="IPR036366">
    <property type="entry name" value="PGBDSf"/>
</dbReference>
<proteinExistence type="inferred from homology"/>
<keyword evidence="9" id="KW-0732">Signal</keyword>
<evidence type="ECO:0000256" key="4">
    <source>
        <dbReference type="ARBA" id="ARBA00022960"/>
    </source>
</evidence>
<dbReference type="Gene3D" id="1.10.101.10">
    <property type="entry name" value="PGBD-like superfamily/PGBD"/>
    <property type="match status" value="1"/>
</dbReference>
<keyword evidence="5 7" id="KW-0573">Peptidoglycan synthesis</keyword>
<dbReference type="Gene3D" id="2.40.440.10">
    <property type="entry name" value="L,D-transpeptidase catalytic domain-like"/>
    <property type="match status" value="1"/>
</dbReference>
<feature type="chain" id="PRO_5046358885" evidence="9">
    <location>
        <begin position="27"/>
        <end position="543"/>
    </location>
</feature>
<dbReference type="PANTHER" id="PTHR41533">
    <property type="entry name" value="L,D-TRANSPEPTIDASE HI_1667-RELATED"/>
    <property type="match status" value="1"/>
</dbReference>
<dbReference type="InterPro" id="IPR036365">
    <property type="entry name" value="PGBD-like_sf"/>
</dbReference>
<sequence>MYKKCTPLLIGLFVAAQLIHPQAPQAAPDHLDQDEAIRLELEQPQLTCTTPAVPLDQSSREALTAFYHQFDFQAVWRKSARLRQLLGQLEQLADDGLDPATYHVEALRQLAGDEATAPDQDACTEVLATHVYLQALHHLGNGRLDPAGLEPIWHAYSSHTATPPALFPAFAVTELDDLPAAFERARPSLESYQALRRAYAARRQDPPGPWPQVPEGKVLQPSMTDPRIPVLERRLAAEGYLTEKRRRGEPADRYTGRLVDAVKRFQARNNLDVDGVLGPATLAAMNVIPAARMDQLRVNLERFRWLAREMEPTLLLVDIAGAHLTFYRDGQALWQTRTQVGRAARPTPLLKSAITHITLNPTWTVPPTILREDKLPHIQRDPGYLANHGLRVLDASGKELNPRRVDWNNPGGVMLRQDPGPQNPLGQVAIRFANPFSVYLHDTPSQQLFAKETRTLSSGCVRVEKAMQLTDLLLSEATPAERERIVQILASRETRNVKLPRPVPILLAYWTAQVDEDGELVFKADIYGHDEKILDALKGQDRS</sequence>